<feature type="transmembrane region" description="Helical" evidence="8">
    <location>
        <begin position="259"/>
        <end position="286"/>
    </location>
</feature>
<evidence type="ECO:0000313" key="10">
    <source>
        <dbReference type="Proteomes" id="UP000321736"/>
    </source>
</evidence>
<dbReference type="InterPro" id="IPR004688">
    <property type="entry name" value="Ni/Co_transpt"/>
</dbReference>
<dbReference type="NCBIfam" id="TIGR00802">
    <property type="entry name" value="nico"/>
    <property type="match status" value="1"/>
</dbReference>
<dbReference type="PANTHER" id="PTHR31611">
    <property type="entry name" value="HIGH-AFFINITY NICKEL TRANSPORT PROTEIN NIC1"/>
    <property type="match status" value="1"/>
</dbReference>
<organism evidence="9 10">
    <name type="scientific">Staphylococcus piscifermentans</name>
    <dbReference type="NCBI Taxonomy" id="70258"/>
    <lineage>
        <taxon>Bacteria</taxon>
        <taxon>Bacillati</taxon>
        <taxon>Bacillota</taxon>
        <taxon>Bacilli</taxon>
        <taxon>Bacillales</taxon>
        <taxon>Staphylococcaceae</taxon>
        <taxon>Staphylococcus</taxon>
    </lineage>
</organism>
<keyword evidence="6 8" id="KW-1133">Transmembrane helix</keyword>
<keyword evidence="4" id="KW-0533">Nickel</keyword>
<feature type="transmembrane region" description="Helical" evidence="8">
    <location>
        <begin position="122"/>
        <end position="143"/>
    </location>
</feature>
<gene>
    <name evidence="9" type="ORF">SPI02_14010</name>
</gene>
<evidence type="ECO:0000256" key="3">
    <source>
        <dbReference type="ARBA" id="ARBA00022448"/>
    </source>
</evidence>
<keyword evidence="3 8" id="KW-0813">Transport</keyword>
<protein>
    <recommendedName>
        <fullName evidence="8">Nickel/cobalt efflux system</fullName>
    </recommendedName>
</protein>
<reference evidence="9 10" key="1">
    <citation type="submission" date="2019-07" db="EMBL/GenBank/DDBJ databases">
        <title>Whole genome shotgun sequence of Staphylococcus piscifermentans NBRC 109625.</title>
        <authorList>
            <person name="Hosoyama A."/>
            <person name="Uohara A."/>
            <person name="Ohji S."/>
            <person name="Ichikawa N."/>
        </authorList>
    </citation>
    <scope>NUCLEOTIDE SEQUENCE [LARGE SCALE GENOMIC DNA]</scope>
    <source>
        <strain evidence="9 10">NBRC 109625</strain>
    </source>
</reference>
<feature type="transmembrane region" description="Helical" evidence="8">
    <location>
        <begin position="12"/>
        <end position="32"/>
    </location>
</feature>
<sequence length="337" mass="37656">MNTKFSQWSWLPYVSIVCLLHIIGFVCLWIAAKDAHILLGMGLLAYTLGLRHAFDADHIAAIDNTVRKLLQQRKDPAGVGFYFSIGHSTVVFIMAVLLGISVHWAKNQLPHFQEIGGTIGTIVSGVFLLLIGILNLIILVSLVKLFTKLKEQKVSHQELDQLLDSRGFFTRFIGPYFKLINQSWHVLPLGFLFGLGFDTASEIALLALSSGASQHAISFIGIISLPILFAAGMSLLDTLDGILMKSAYNWAFLNPVRKIYYNITITAVSVIAALIIGMIELLQIMGDKFHFQGAFWQLVQSMKFDYIGYILVAVFILTWFISTLIWKLNHFDEKSSS</sequence>
<comment type="subcellular location">
    <subcellularLocation>
        <location evidence="8">Cell membrane</location>
        <topology evidence="8">Multi-pass membrane protein</topology>
    </subcellularLocation>
    <subcellularLocation>
        <location evidence="1">Endomembrane system</location>
        <topology evidence="1">Multi-pass membrane protein</topology>
    </subcellularLocation>
</comment>
<keyword evidence="7 8" id="KW-0472">Membrane</keyword>
<evidence type="ECO:0000256" key="5">
    <source>
        <dbReference type="ARBA" id="ARBA00022692"/>
    </source>
</evidence>
<evidence type="ECO:0000256" key="1">
    <source>
        <dbReference type="ARBA" id="ARBA00004127"/>
    </source>
</evidence>
<evidence type="ECO:0000256" key="7">
    <source>
        <dbReference type="ARBA" id="ARBA00023136"/>
    </source>
</evidence>
<proteinExistence type="inferred from homology"/>
<evidence type="ECO:0000256" key="4">
    <source>
        <dbReference type="ARBA" id="ARBA00022596"/>
    </source>
</evidence>
<evidence type="ECO:0000256" key="8">
    <source>
        <dbReference type="RuleBase" id="RU362101"/>
    </source>
</evidence>
<keyword evidence="10" id="KW-1185">Reference proteome</keyword>
<dbReference type="GO" id="GO:0005886">
    <property type="term" value="C:plasma membrane"/>
    <property type="evidence" value="ECO:0007669"/>
    <property type="project" value="UniProtKB-SubCell"/>
</dbReference>
<comment type="caution">
    <text evidence="9">The sequence shown here is derived from an EMBL/GenBank/DDBJ whole genome shotgun (WGS) entry which is preliminary data.</text>
</comment>
<dbReference type="RefSeq" id="WP_095103520.1">
    <property type="nucleotide sequence ID" value="NZ_BKAR01000015.1"/>
</dbReference>
<evidence type="ECO:0000313" key="9">
    <source>
        <dbReference type="EMBL" id="GEP84816.1"/>
    </source>
</evidence>
<dbReference type="OrthoDB" id="9776706at2"/>
<dbReference type="InterPro" id="IPR011541">
    <property type="entry name" value="Ni/Co_transpt_high_affinity"/>
</dbReference>
<dbReference type="GO" id="GO:0012505">
    <property type="term" value="C:endomembrane system"/>
    <property type="evidence" value="ECO:0007669"/>
    <property type="project" value="UniProtKB-SubCell"/>
</dbReference>
<evidence type="ECO:0000256" key="6">
    <source>
        <dbReference type="ARBA" id="ARBA00022989"/>
    </source>
</evidence>
<accession>A0A239TMP5</accession>
<comment type="similarity">
    <text evidence="2 8">Belongs to the NiCoT transporter (TC 2.A.52) family.</text>
</comment>
<name>A0A239TMP5_9STAP</name>
<dbReference type="EMBL" id="BKAR01000015">
    <property type="protein sequence ID" value="GEP84816.1"/>
    <property type="molecule type" value="Genomic_DNA"/>
</dbReference>
<feature type="transmembrane region" description="Helical" evidence="8">
    <location>
        <begin position="186"/>
        <end position="210"/>
    </location>
</feature>
<evidence type="ECO:0000256" key="2">
    <source>
        <dbReference type="ARBA" id="ARBA00010892"/>
    </source>
</evidence>
<feature type="transmembrane region" description="Helical" evidence="8">
    <location>
        <begin position="216"/>
        <end position="239"/>
    </location>
</feature>
<dbReference type="Proteomes" id="UP000321736">
    <property type="component" value="Unassembled WGS sequence"/>
</dbReference>
<dbReference type="GO" id="GO:0015099">
    <property type="term" value="F:nickel cation transmembrane transporter activity"/>
    <property type="evidence" value="ECO:0007669"/>
    <property type="project" value="UniProtKB-UniRule"/>
</dbReference>
<keyword evidence="5 8" id="KW-0812">Transmembrane</keyword>
<dbReference type="Pfam" id="PF03824">
    <property type="entry name" value="NicO"/>
    <property type="match status" value="1"/>
</dbReference>
<feature type="transmembrane region" description="Helical" evidence="8">
    <location>
        <begin position="306"/>
        <end position="326"/>
    </location>
</feature>
<dbReference type="AlphaFoldDB" id="A0A239TMP5"/>
<feature type="transmembrane region" description="Helical" evidence="8">
    <location>
        <begin position="77"/>
        <end position="102"/>
    </location>
</feature>
<dbReference type="PANTHER" id="PTHR31611:SF0">
    <property type="entry name" value="HIGH-AFFINITY NICKEL TRANSPORT PROTEIN NIC1"/>
    <property type="match status" value="1"/>
</dbReference>